<dbReference type="Proteomes" id="UP001610335">
    <property type="component" value="Unassembled WGS sequence"/>
</dbReference>
<dbReference type="EMBL" id="JBFXLS010000034">
    <property type="protein sequence ID" value="KAL2825747.1"/>
    <property type="molecule type" value="Genomic_DNA"/>
</dbReference>
<evidence type="ECO:0000313" key="3">
    <source>
        <dbReference type="EMBL" id="KAL2825747.1"/>
    </source>
</evidence>
<evidence type="ECO:0000313" key="4">
    <source>
        <dbReference type="Proteomes" id="UP001610335"/>
    </source>
</evidence>
<accession>A0ABR4IFQ8</accession>
<proteinExistence type="predicted"/>
<evidence type="ECO:0000256" key="1">
    <source>
        <dbReference type="SAM" id="MobiDB-lite"/>
    </source>
</evidence>
<feature type="domain" description="DUF7730" evidence="2">
    <location>
        <begin position="108"/>
        <end position="318"/>
    </location>
</feature>
<gene>
    <name evidence="3" type="ORF">BDW59DRAFT_145879</name>
</gene>
<dbReference type="Pfam" id="PF24864">
    <property type="entry name" value="DUF7730"/>
    <property type="match status" value="1"/>
</dbReference>
<protein>
    <recommendedName>
        <fullName evidence="2">DUF7730 domain-containing protein</fullName>
    </recommendedName>
</protein>
<dbReference type="PANTHER" id="PTHR38790">
    <property type="entry name" value="2EXR DOMAIN-CONTAINING PROTEIN-RELATED"/>
    <property type="match status" value="1"/>
</dbReference>
<feature type="compositionally biased region" description="Polar residues" evidence="1">
    <location>
        <begin position="33"/>
        <end position="46"/>
    </location>
</feature>
<reference evidence="3 4" key="1">
    <citation type="submission" date="2024-07" db="EMBL/GenBank/DDBJ databases">
        <title>Section-level genome sequencing and comparative genomics of Aspergillus sections Usti and Cavernicolus.</title>
        <authorList>
            <consortium name="Lawrence Berkeley National Laboratory"/>
            <person name="Nybo J.L."/>
            <person name="Vesth T.C."/>
            <person name="Theobald S."/>
            <person name="Frisvad J.C."/>
            <person name="Larsen T.O."/>
            <person name="Kjaerboelling I."/>
            <person name="Rothschild-Mancinelli K."/>
            <person name="Lyhne E.K."/>
            <person name="Kogle M.E."/>
            <person name="Barry K."/>
            <person name="Clum A."/>
            <person name="Na H."/>
            <person name="Ledsgaard L."/>
            <person name="Lin J."/>
            <person name="Lipzen A."/>
            <person name="Kuo A."/>
            <person name="Riley R."/>
            <person name="Mondo S."/>
            <person name="LaButti K."/>
            <person name="Haridas S."/>
            <person name="Pangalinan J."/>
            <person name="Salamov A.A."/>
            <person name="Simmons B.A."/>
            <person name="Magnuson J.K."/>
            <person name="Chen J."/>
            <person name="Drula E."/>
            <person name="Henrissat B."/>
            <person name="Wiebenga A."/>
            <person name="Lubbers R.J."/>
            <person name="Gomes A.C."/>
            <person name="Makela M.R."/>
            <person name="Stajich J."/>
            <person name="Grigoriev I.V."/>
            <person name="Mortensen U.H."/>
            <person name="De vries R.P."/>
            <person name="Baker S.E."/>
            <person name="Andersen M.R."/>
        </authorList>
    </citation>
    <scope>NUCLEOTIDE SEQUENCE [LARGE SCALE GENOMIC DNA]</scope>
    <source>
        <strain evidence="3 4">CBS 600.67</strain>
    </source>
</reference>
<organism evidence="3 4">
    <name type="scientific">Aspergillus cavernicola</name>
    <dbReference type="NCBI Taxonomy" id="176166"/>
    <lineage>
        <taxon>Eukaryota</taxon>
        <taxon>Fungi</taxon>
        <taxon>Dikarya</taxon>
        <taxon>Ascomycota</taxon>
        <taxon>Pezizomycotina</taxon>
        <taxon>Eurotiomycetes</taxon>
        <taxon>Eurotiomycetidae</taxon>
        <taxon>Eurotiales</taxon>
        <taxon>Aspergillaceae</taxon>
        <taxon>Aspergillus</taxon>
        <taxon>Aspergillus subgen. Nidulantes</taxon>
    </lineage>
</organism>
<comment type="caution">
    <text evidence="3">The sequence shown here is derived from an EMBL/GenBank/DDBJ whole genome shotgun (WGS) entry which is preliminary data.</text>
</comment>
<sequence>MVATNFLSRLFQRAPRHRSVNARQQPPEPAVSSIPQGQVTPNGPISINNTPYWSRALFDSPGISETTCRVDGSPDDPGKLPILPPNHRCLFSKISESTSPESDTQSRNQIQSRFFTHLPPEIRQIIYLHAFGGRRIHLDHNFFPYDRQNQWRWWHRVCDDAPNCPEKEFICPDTADAELSMLQLGSSAWVKKGFEYKIDAVAWLRCCRIGYQESLPVLYGSNTFVLSQGVDQLFRISRVLPSAHLDLLTSMAIEIDVYRICKGRPPGMDSQFREFYGEFFSIIEQRLPGLRGLSLSIAGIPRAGGWDIEWSDEQQEMWIGPWESLARSRYWKRLEIAVPASWFDEFESVVLRRGQENGGLGYGLMKGLPLFRKGW</sequence>
<keyword evidence="4" id="KW-1185">Reference proteome</keyword>
<name>A0ABR4IFQ8_9EURO</name>
<feature type="region of interest" description="Disordered" evidence="1">
    <location>
        <begin position="14"/>
        <end position="46"/>
    </location>
</feature>
<dbReference type="InterPro" id="IPR056632">
    <property type="entry name" value="DUF7730"/>
</dbReference>
<evidence type="ECO:0000259" key="2">
    <source>
        <dbReference type="Pfam" id="PF24864"/>
    </source>
</evidence>